<gene>
    <name evidence="1" type="ORF">BDA96_09G091100</name>
</gene>
<organism evidence="1 2">
    <name type="scientific">Sorghum bicolor</name>
    <name type="common">Sorghum</name>
    <name type="synonym">Sorghum vulgare</name>
    <dbReference type="NCBI Taxonomy" id="4558"/>
    <lineage>
        <taxon>Eukaryota</taxon>
        <taxon>Viridiplantae</taxon>
        <taxon>Streptophyta</taxon>
        <taxon>Embryophyta</taxon>
        <taxon>Tracheophyta</taxon>
        <taxon>Spermatophyta</taxon>
        <taxon>Magnoliopsida</taxon>
        <taxon>Liliopsida</taxon>
        <taxon>Poales</taxon>
        <taxon>Poaceae</taxon>
        <taxon>PACMAD clade</taxon>
        <taxon>Panicoideae</taxon>
        <taxon>Andropogonodae</taxon>
        <taxon>Andropogoneae</taxon>
        <taxon>Sorghinae</taxon>
        <taxon>Sorghum</taxon>
    </lineage>
</organism>
<evidence type="ECO:0000313" key="1">
    <source>
        <dbReference type="EMBL" id="KAG0517457.1"/>
    </source>
</evidence>
<evidence type="ECO:0000313" key="2">
    <source>
        <dbReference type="Proteomes" id="UP000807115"/>
    </source>
</evidence>
<name>A0A921Q8Z6_SORBI</name>
<dbReference type="AlphaFoldDB" id="A0A921Q8Z6"/>
<reference evidence="1" key="1">
    <citation type="journal article" date="2019" name="BMC Genomics">
        <title>A new reference genome for Sorghum bicolor reveals high levels of sequence similarity between sweet and grain genotypes: implications for the genetics of sugar metabolism.</title>
        <authorList>
            <person name="Cooper E.A."/>
            <person name="Brenton Z.W."/>
            <person name="Flinn B.S."/>
            <person name="Jenkins J."/>
            <person name="Shu S."/>
            <person name="Flowers D."/>
            <person name="Luo F."/>
            <person name="Wang Y."/>
            <person name="Xia P."/>
            <person name="Barry K."/>
            <person name="Daum C."/>
            <person name="Lipzen A."/>
            <person name="Yoshinaga Y."/>
            <person name="Schmutz J."/>
            <person name="Saski C."/>
            <person name="Vermerris W."/>
            <person name="Kresovich S."/>
        </authorList>
    </citation>
    <scope>NUCLEOTIDE SEQUENCE</scope>
</reference>
<comment type="caution">
    <text evidence="1">The sequence shown here is derived from an EMBL/GenBank/DDBJ whole genome shotgun (WGS) entry which is preliminary data.</text>
</comment>
<reference evidence="1" key="2">
    <citation type="submission" date="2020-10" db="EMBL/GenBank/DDBJ databases">
        <authorList>
            <person name="Cooper E.A."/>
            <person name="Brenton Z.W."/>
            <person name="Flinn B.S."/>
            <person name="Jenkins J."/>
            <person name="Shu S."/>
            <person name="Flowers D."/>
            <person name="Luo F."/>
            <person name="Wang Y."/>
            <person name="Xia P."/>
            <person name="Barry K."/>
            <person name="Daum C."/>
            <person name="Lipzen A."/>
            <person name="Yoshinaga Y."/>
            <person name="Schmutz J."/>
            <person name="Saski C."/>
            <person name="Vermerris W."/>
            <person name="Kresovich S."/>
        </authorList>
    </citation>
    <scope>NUCLEOTIDE SEQUENCE</scope>
</reference>
<protein>
    <submittedName>
        <fullName evidence="1">Uncharacterized protein</fullName>
    </submittedName>
</protein>
<sequence>MVSSEVLILSISRFVDPIFGDARRSMTYVYVFIRYVRVSFRSAFEYIYK</sequence>
<accession>A0A921Q8Z6</accession>
<dbReference type="Proteomes" id="UP000807115">
    <property type="component" value="Chromosome 9"/>
</dbReference>
<proteinExistence type="predicted"/>
<dbReference type="EMBL" id="CM027688">
    <property type="protein sequence ID" value="KAG0517457.1"/>
    <property type="molecule type" value="Genomic_DNA"/>
</dbReference>